<name>A0A0C2L7H3_9AGAM</name>
<accession>A0A0C2L7H3</accession>
<proteinExistence type="predicted"/>
<evidence type="ECO:0000313" key="2">
    <source>
        <dbReference type="EMBL" id="KIJ57551.1"/>
    </source>
</evidence>
<dbReference type="AlphaFoldDB" id="A0A0C2L7H3"/>
<sequence length="51" mass="5695">QTNGFDCGLWVLAQIAAVLRGFDITGLQEGDMASFRQYLRIQVLRIPVITV</sequence>
<keyword evidence="3" id="KW-1185">Reference proteome</keyword>
<feature type="chain" id="PRO_5002151696" description="Ubiquitin-like protease family profile domain-containing protein" evidence="1">
    <location>
        <begin position="22"/>
        <end position="51"/>
    </location>
</feature>
<reference evidence="2 3" key="1">
    <citation type="submission" date="2014-04" db="EMBL/GenBank/DDBJ databases">
        <title>Evolutionary Origins and Diversification of the Mycorrhizal Mutualists.</title>
        <authorList>
            <consortium name="DOE Joint Genome Institute"/>
            <consortium name="Mycorrhizal Genomics Consortium"/>
            <person name="Kohler A."/>
            <person name="Kuo A."/>
            <person name="Nagy L.G."/>
            <person name="Floudas D."/>
            <person name="Copeland A."/>
            <person name="Barry K.W."/>
            <person name="Cichocki N."/>
            <person name="Veneault-Fourrey C."/>
            <person name="LaButti K."/>
            <person name="Lindquist E.A."/>
            <person name="Lipzen A."/>
            <person name="Lundell T."/>
            <person name="Morin E."/>
            <person name="Murat C."/>
            <person name="Riley R."/>
            <person name="Ohm R."/>
            <person name="Sun H."/>
            <person name="Tunlid A."/>
            <person name="Henrissat B."/>
            <person name="Grigoriev I.V."/>
            <person name="Hibbett D.S."/>
            <person name="Martin F."/>
        </authorList>
    </citation>
    <scope>NUCLEOTIDE SEQUENCE [LARGE SCALE GENOMIC DNA]</scope>
    <source>
        <strain evidence="2 3">MD-312</strain>
    </source>
</reference>
<dbReference type="HOGENOM" id="CLU_210039_0_0_1"/>
<organism evidence="2 3">
    <name type="scientific">Hydnomerulius pinastri MD-312</name>
    <dbReference type="NCBI Taxonomy" id="994086"/>
    <lineage>
        <taxon>Eukaryota</taxon>
        <taxon>Fungi</taxon>
        <taxon>Dikarya</taxon>
        <taxon>Basidiomycota</taxon>
        <taxon>Agaricomycotina</taxon>
        <taxon>Agaricomycetes</taxon>
        <taxon>Agaricomycetidae</taxon>
        <taxon>Boletales</taxon>
        <taxon>Boletales incertae sedis</taxon>
        <taxon>Leucogyrophana</taxon>
    </lineage>
</organism>
<evidence type="ECO:0000313" key="3">
    <source>
        <dbReference type="Proteomes" id="UP000053820"/>
    </source>
</evidence>
<feature type="non-terminal residue" evidence="2">
    <location>
        <position position="1"/>
    </location>
</feature>
<evidence type="ECO:0008006" key="4">
    <source>
        <dbReference type="Google" id="ProtNLM"/>
    </source>
</evidence>
<dbReference type="SUPFAM" id="SSF54001">
    <property type="entry name" value="Cysteine proteinases"/>
    <property type="match status" value="1"/>
</dbReference>
<keyword evidence="1" id="KW-0732">Signal</keyword>
<evidence type="ECO:0000256" key="1">
    <source>
        <dbReference type="SAM" id="SignalP"/>
    </source>
</evidence>
<dbReference type="OrthoDB" id="2976051at2759"/>
<feature type="signal peptide" evidence="1">
    <location>
        <begin position="1"/>
        <end position="21"/>
    </location>
</feature>
<dbReference type="Gene3D" id="3.40.395.10">
    <property type="entry name" value="Adenoviral Proteinase, Chain A"/>
    <property type="match status" value="1"/>
</dbReference>
<dbReference type="InterPro" id="IPR038765">
    <property type="entry name" value="Papain-like_cys_pep_sf"/>
</dbReference>
<dbReference type="Proteomes" id="UP000053820">
    <property type="component" value="Unassembled WGS sequence"/>
</dbReference>
<protein>
    <recommendedName>
        <fullName evidence="4">Ubiquitin-like protease family profile domain-containing protein</fullName>
    </recommendedName>
</protein>
<dbReference type="EMBL" id="KN840279">
    <property type="protein sequence ID" value="KIJ57551.1"/>
    <property type="molecule type" value="Genomic_DNA"/>
</dbReference>
<gene>
    <name evidence="2" type="ORF">HYDPIDRAFT_104107</name>
</gene>